<evidence type="ECO:0000256" key="4">
    <source>
        <dbReference type="PROSITE-ProRule" id="PRU01161"/>
    </source>
</evidence>
<feature type="active site" description="Proton acceptor" evidence="4">
    <location>
        <position position="407"/>
    </location>
</feature>
<evidence type="ECO:0000256" key="5">
    <source>
        <dbReference type="SAM" id="MobiDB-lite"/>
    </source>
</evidence>
<feature type="short sequence motif" description="GXSXG" evidence="4">
    <location>
        <begin position="257"/>
        <end position="261"/>
    </location>
</feature>
<dbReference type="Pfam" id="PF01734">
    <property type="entry name" value="Patatin"/>
    <property type="match status" value="1"/>
</dbReference>
<feature type="domain" description="PNPLA" evidence="6">
    <location>
        <begin position="226"/>
        <end position="420"/>
    </location>
</feature>
<proteinExistence type="predicted"/>
<dbReference type="EMBL" id="CAMXCT030001909">
    <property type="protein sequence ID" value="CAL4781416.1"/>
    <property type="molecule type" value="Genomic_DNA"/>
</dbReference>
<evidence type="ECO:0000313" key="8">
    <source>
        <dbReference type="EMBL" id="CAL1147479.1"/>
    </source>
</evidence>
<dbReference type="EMBL" id="CAMXCT020001909">
    <property type="protein sequence ID" value="CAL1147479.1"/>
    <property type="molecule type" value="Genomic_DNA"/>
</dbReference>
<evidence type="ECO:0000313" key="10">
    <source>
        <dbReference type="Proteomes" id="UP001152797"/>
    </source>
</evidence>
<reference evidence="7" key="1">
    <citation type="submission" date="2022-10" db="EMBL/GenBank/DDBJ databases">
        <authorList>
            <person name="Chen Y."/>
            <person name="Dougan E. K."/>
            <person name="Chan C."/>
            <person name="Rhodes N."/>
            <person name="Thang M."/>
        </authorList>
    </citation>
    <scope>NUCLEOTIDE SEQUENCE</scope>
</reference>
<keyword evidence="2 4" id="KW-0442">Lipid degradation</keyword>
<dbReference type="Proteomes" id="UP001152797">
    <property type="component" value="Unassembled WGS sequence"/>
</dbReference>
<comment type="caution">
    <text evidence="7">The sequence shown here is derived from an EMBL/GenBank/DDBJ whole genome shotgun (WGS) entry which is preliminary data.</text>
</comment>
<dbReference type="Gene3D" id="3.40.1090.10">
    <property type="entry name" value="Cytosolic phospholipase A2 catalytic domain"/>
    <property type="match status" value="2"/>
</dbReference>
<dbReference type="AlphaFoldDB" id="A0A9P1CLZ8"/>
<dbReference type="Pfam" id="PF11815">
    <property type="entry name" value="DUF3336"/>
    <property type="match status" value="1"/>
</dbReference>
<keyword evidence="10" id="KW-1185">Reference proteome</keyword>
<evidence type="ECO:0000256" key="1">
    <source>
        <dbReference type="ARBA" id="ARBA00022801"/>
    </source>
</evidence>
<protein>
    <submittedName>
        <fullName evidence="9">PNPLA domain-containing protein</fullName>
    </submittedName>
</protein>
<evidence type="ECO:0000313" key="9">
    <source>
        <dbReference type="EMBL" id="CAL4781416.1"/>
    </source>
</evidence>
<dbReference type="OrthoDB" id="10049244at2759"/>
<dbReference type="PROSITE" id="PS51635">
    <property type="entry name" value="PNPLA"/>
    <property type="match status" value="1"/>
</dbReference>
<evidence type="ECO:0000256" key="3">
    <source>
        <dbReference type="ARBA" id="ARBA00023098"/>
    </source>
</evidence>
<feature type="region of interest" description="Disordered" evidence="5">
    <location>
        <begin position="602"/>
        <end position="641"/>
    </location>
</feature>
<dbReference type="InterPro" id="IPR050301">
    <property type="entry name" value="NTE"/>
</dbReference>
<feature type="active site" description="Nucleophile" evidence="4">
    <location>
        <position position="259"/>
    </location>
</feature>
<accession>A0A9P1CLZ8</accession>
<dbReference type="PANTHER" id="PTHR14226">
    <property type="entry name" value="NEUROPATHY TARGET ESTERASE/SWISS CHEESE D.MELANOGASTER"/>
    <property type="match status" value="1"/>
</dbReference>
<name>A0A9P1CLZ8_9DINO</name>
<evidence type="ECO:0000313" key="7">
    <source>
        <dbReference type="EMBL" id="CAI3994104.1"/>
    </source>
</evidence>
<dbReference type="InterPro" id="IPR002641">
    <property type="entry name" value="PNPLA_dom"/>
</dbReference>
<dbReference type="InterPro" id="IPR021771">
    <property type="entry name" value="Triacylglycerol_lipase_N"/>
</dbReference>
<dbReference type="EMBL" id="CAMXCT010001909">
    <property type="protein sequence ID" value="CAI3994104.1"/>
    <property type="molecule type" value="Genomic_DNA"/>
</dbReference>
<organism evidence="7">
    <name type="scientific">Cladocopium goreaui</name>
    <dbReference type="NCBI Taxonomy" id="2562237"/>
    <lineage>
        <taxon>Eukaryota</taxon>
        <taxon>Sar</taxon>
        <taxon>Alveolata</taxon>
        <taxon>Dinophyceae</taxon>
        <taxon>Suessiales</taxon>
        <taxon>Symbiodiniaceae</taxon>
        <taxon>Cladocopium</taxon>
    </lineage>
</organism>
<sequence>MASGLTSIASRHPSIRVLQIVLKLTLRVLAPDVFLRQLTALTALIIVRHALWRLRRWIRSLTRQIPFLGGPKGRLREELRLARRKCKDYASFQHIGEKLDRLEGKDRWKRDDNSSLFDSDRLRERTKRYREMMESNDVYACMYALRGELLRKHFGICNPALFQVTNTGTKVMIEKYVETICEAMAWVGFSYNAPSVRTDEEAKKEAIRERLAFFNETKHGFGRSALLLSGGASVGMYHFGVVKALHLNGLLPRVMSGTSAGSIVCGMLGVRTDEELTEMWQEDFSWSDNFSLEFFGGKDLQRFSRTGEELYSSEHLGKVLRDNIGDYTFLEAFDRTGRIINITVSGLPGNTRYPMLLNYLTSPHVLVWSAAQCSAAVPGIFTSRELLVKDRHGNIGPYVSGGLKWQDGSMQSDLPMARLSELFNVNYFIVSQVNPQAMLLTGGGVGSQRGPIYRMSQFLRREIKQYLLSMMEFWKGASARHPWLRPVGNTLIGLMVQEYEGDVTIYNGRGLLEMPSLLENPTEDTLRRYTIASEWETWWHIPEIQNACAIEFVMDEICKELLADLRASEDEKSGLQRTPSLISRMMPPATGLNRLPSFHQEALRKEQMSSSQKGSVKGPKKLNLPASQGLHRRGSGSTLSSNRSIADMLLTSVS</sequence>
<dbReference type="GO" id="GO:0016042">
    <property type="term" value="P:lipid catabolic process"/>
    <property type="evidence" value="ECO:0007669"/>
    <property type="project" value="UniProtKB-UniRule"/>
</dbReference>
<dbReference type="PANTHER" id="PTHR14226:SF10">
    <property type="entry name" value="TRIACYLGLYCEROL LIPASE 4-RELATED"/>
    <property type="match status" value="1"/>
</dbReference>
<keyword evidence="3 4" id="KW-0443">Lipid metabolism</keyword>
<keyword evidence="1 4" id="KW-0378">Hydrolase</keyword>
<dbReference type="InterPro" id="IPR016035">
    <property type="entry name" value="Acyl_Trfase/lysoPLipase"/>
</dbReference>
<comment type="caution">
    <text evidence="4">Lacks conserved residue(s) required for the propagation of feature annotation.</text>
</comment>
<evidence type="ECO:0000256" key="2">
    <source>
        <dbReference type="ARBA" id="ARBA00022963"/>
    </source>
</evidence>
<dbReference type="SUPFAM" id="SSF52151">
    <property type="entry name" value="FabD/lysophospholipase-like"/>
    <property type="match status" value="1"/>
</dbReference>
<gene>
    <name evidence="7" type="ORF">C1SCF055_LOCUS20780</name>
</gene>
<dbReference type="GO" id="GO:0004806">
    <property type="term" value="F:triacylglycerol lipase activity"/>
    <property type="evidence" value="ECO:0007669"/>
    <property type="project" value="InterPro"/>
</dbReference>
<evidence type="ECO:0000259" key="6">
    <source>
        <dbReference type="PROSITE" id="PS51635"/>
    </source>
</evidence>
<reference evidence="8" key="2">
    <citation type="submission" date="2024-04" db="EMBL/GenBank/DDBJ databases">
        <authorList>
            <person name="Chen Y."/>
            <person name="Shah S."/>
            <person name="Dougan E. K."/>
            <person name="Thang M."/>
            <person name="Chan C."/>
        </authorList>
    </citation>
    <scope>NUCLEOTIDE SEQUENCE [LARGE SCALE GENOMIC DNA]</scope>
</reference>